<evidence type="ECO:0008006" key="11">
    <source>
        <dbReference type="Google" id="ProtNLM"/>
    </source>
</evidence>
<dbReference type="GO" id="GO:0000118">
    <property type="term" value="C:histone deacetylase complex"/>
    <property type="evidence" value="ECO:0007669"/>
    <property type="project" value="TreeGrafter"/>
</dbReference>
<evidence type="ECO:0000256" key="3">
    <source>
        <dbReference type="ARBA" id="ARBA00022723"/>
    </source>
</evidence>
<dbReference type="GO" id="GO:0006357">
    <property type="term" value="P:regulation of transcription by RNA polymerase II"/>
    <property type="evidence" value="ECO:0007669"/>
    <property type="project" value="TreeGrafter"/>
</dbReference>
<feature type="domain" description="WRC" evidence="8">
    <location>
        <begin position="33"/>
        <end position="77"/>
    </location>
</feature>
<dbReference type="OrthoDB" id="1667110at2759"/>
<feature type="compositionally biased region" description="Basic residues" evidence="6">
    <location>
        <begin position="169"/>
        <end position="182"/>
    </location>
</feature>
<comment type="caution">
    <text evidence="5">Lacks conserved residue(s) required for the propagation of feature annotation.</text>
</comment>
<gene>
    <name evidence="9" type="ORF">JCGZ_21009</name>
</gene>
<dbReference type="EMBL" id="KK914861">
    <property type="protein sequence ID" value="KDP27278.1"/>
    <property type="molecule type" value="Genomic_DNA"/>
</dbReference>
<proteinExistence type="inferred from homology"/>
<dbReference type="FunFam" id="2.60.120.650:FF:000033">
    <property type="entry name" value="Transcription factor jumonji (JmjC) domain-containing protein"/>
    <property type="match status" value="1"/>
</dbReference>
<protein>
    <recommendedName>
        <fullName evidence="11">JmjC domain-containing protein</fullName>
    </recommendedName>
</protein>
<feature type="compositionally biased region" description="Basic residues" evidence="6">
    <location>
        <begin position="85"/>
        <end position="98"/>
    </location>
</feature>
<dbReference type="Gene3D" id="2.60.120.650">
    <property type="entry name" value="Cupin"/>
    <property type="match status" value="2"/>
</dbReference>
<comment type="subcellular location">
    <subcellularLocation>
        <location evidence="1">Nucleus</location>
    </subcellularLocation>
</comment>
<feature type="region of interest" description="Disordered" evidence="6">
    <location>
        <begin position="162"/>
        <end position="183"/>
    </location>
</feature>
<dbReference type="InterPro" id="IPR045109">
    <property type="entry name" value="LSDs-like"/>
</dbReference>
<name>A0A067JWX5_JATCU</name>
<dbReference type="AlphaFoldDB" id="A0A067JWX5"/>
<sequence length="1190" mass="136986">MSSRASNRRITAGTPLDECSCWKEGETVPFVEPPDDLRCSRSDGKAWRCNRWKIHDRSLCELHYLQSRSKSGKCQTGQKGVNKAQSKKLFRKVKGKKRGRDDYEEEKEKEVMPEKKQRAKLKLEDEFGVEMVNKDKKLGQKVDILEKKRDDCSFVKKEKNLGEDEAPEKRKKKNKKKKKKGVKGNGVVIKEEELLDRKVRSREKLKNLIRSEKELDALLDREIKEQLIISSNKRKPDDTTRMAQNEPKQRMWKEVTSCHQCWKSDRKLIQCQKCKRKGYCSPCIRRWYPKISEEAIREACPFCLGNCNCKGCLRRKETNVGAKSSGMPVNRDEKVKHLRYLVHVLYPFLEQFDHEQMMEKEMEAQMQGISSREVELQQAFCNGNERKYCNNCRTSIADFHRSCPHCSYDLCLTCCREIRDGCLQGGGEIVVEYLDRGKAYLHGGEPELMPLVEEKSSSSIKSDLQNRKTAISEWKLKENGDIPCPPKELNGCGHSHLELKSIFPDGWISELKEKVNKLLKVCELSVAPRNSSECCPCFGTKGDIRSSNRNLRNAASREDSRDNYVYCPSAIDIQHGDLDHFQAHWIRGEPVVVKDVLELTSGLSWEPMVMWRAFRDIKYTGSSELVVKAIDCLDWCEVEINIHQFFKGYSDGRAHYNSWPEMLKVKDWPPSNLFEERLPRYYVEFISALPYLEYADPCSGILNVAAKVPPGILKPDLGPKTYIAYGFAEELGRGDSVTKLHCDMSDAVNILMHTAEVTFPPYQLTEIEKLRKRHAAQDRREYFNLVDVDYQKIDKDQSDSKGKLNLQPDEIISHDEGSPLAQASSLENARSCIEPVDQVLRCDGHENRSESAADRASEQISSESVVAYGNTDTLNTRTETGQEISVLSSVVPPVMEFPETSKELRDSDVRRVDSNYCDSSGLRSQVKHDSILVTNHENNRLEDNCFSRDKMRDFKYYKRRGFSSLASEKKIHVDVLDEATKGGSLSRGGKTNRVNSQKGFKTKLKKALTKTLQFQEAQEIEMEKNDERIKDGRLEASKDGAVWDIFRRQDVPKLHEYLEKHHREFRHIYCSPVDEVVHPIHDQTLYLDSNHKRKLKEEFGVEPWTFVQKLGEAVFIPAGCPHQVRNLKSCIKVALDFVSPENIPECTRLTEEFRMLPHNHRAKEDKLEVKKMCLHALSIAVEELEKLQDE</sequence>
<dbReference type="PANTHER" id="PTHR12549:SF62">
    <property type="entry name" value="LYSINE-SPECIFIC DEMETHYLASE JMJ25-LIKE"/>
    <property type="match status" value="1"/>
</dbReference>
<dbReference type="InterPro" id="IPR003347">
    <property type="entry name" value="JmjC_dom"/>
</dbReference>
<keyword evidence="10" id="KW-1185">Reference proteome</keyword>
<dbReference type="PROSITE" id="PS51667">
    <property type="entry name" value="WRC"/>
    <property type="match status" value="1"/>
</dbReference>
<keyword evidence="3" id="KW-0479">Metal-binding</keyword>
<organism evidence="9 10">
    <name type="scientific">Jatropha curcas</name>
    <name type="common">Barbados nut</name>
    <dbReference type="NCBI Taxonomy" id="180498"/>
    <lineage>
        <taxon>Eukaryota</taxon>
        <taxon>Viridiplantae</taxon>
        <taxon>Streptophyta</taxon>
        <taxon>Embryophyta</taxon>
        <taxon>Tracheophyta</taxon>
        <taxon>Spermatophyta</taxon>
        <taxon>Magnoliopsida</taxon>
        <taxon>eudicotyledons</taxon>
        <taxon>Gunneridae</taxon>
        <taxon>Pentapetalae</taxon>
        <taxon>rosids</taxon>
        <taxon>fabids</taxon>
        <taxon>Malpighiales</taxon>
        <taxon>Euphorbiaceae</taxon>
        <taxon>Crotonoideae</taxon>
        <taxon>Jatropheae</taxon>
        <taxon>Jatropha</taxon>
    </lineage>
</organism>
<dbReference type="Pfam" id="PF02373">
    <property type="entry name" value="JmjC"/>
    <property type="match status" value="1"/>
</dbReference>
<dbReference type="GO" id="GO:0031490">
    <property type="term" value="F:chromatin DNA binding"/>
    <property type="evidence" value="ECO:0007669"/>
    <property type="project" value="TreeGrafter"/>
</dbReference>
<dbReference type="GO" id="GO:0000785">
    <property type="term" value="C:chromatin"/>
    <property type="evidence" value="ECO:0007669"/>
    <property type="project" value="TreeGrafter"/>
</dbReference>
<dbReference type="GO" id="GO:0032454">
    <property type="term" value="F:histone H3K9 demethylase activity"/>
    <property type="evidence" value="ECO:0007669"/>
    <property type="project" value="InterPro"/>
</dbReference>
<accession>A0A067JWX5</accession>
<dbReference type="InterPro" id="IPR014977">
    <property type="entry name" value="WRC_dom"/>
</dbReference>
<evidence type="ECO:0000256" key="2">
    <source>
        <dbReference type="ARBA" id="ARBA00006801"/>
    </source>
</evidence>
<evidence type="ECO:0000313" key="9">
    <source>
        <dbReference type="EMBL" id="KDP27278.1"/>
    </source>
</evidence>
<evidence type="ECO:0000256" key="6">
    <source>
        <dbReference type="SAM" id="MobiDB-lite"/>
    </source>
</evidence>
<evidence type="ECO:0000259" key="8">
    <source>
        <dbReference type="PROSITE" id="PS51667"/>
    </source>
</evidence>
<evidence type="ECO:0000313" key="10">
    <source>
        <dbReference type="Proteomes" id="UP000027138"/>
    </source>
</evidence>
<dbReference type="Proteomes" id="UP000027138">
    <property type="component" value="Unassembled WGS sequence"/>
</dbReference>
<dbReference type="SMART" id="SM00558">
    <property type="entry name" value="JmjC"/>
    <property type="match status" value="1"/>
</dbReference>
<reference evidence="9 10" key="1">
    <citation type="journal article" date="2014" name="PLoS ONE">
        <title>Global Analysis of Gene Expression Profiles in Physic Nut (Jatropha curcas L.) Seedlings Exposed to Salt Stress.</title>
        <authorList>
            <person name="Zhang L."/>
            <person name="Zhang C."/>
            <person name="Wu P."/>
            <person name="Chen Y."/>
            <person name="Li M."/>
            <person name="Jiang H."/>
            <person name="Wu G."/>
        </authorList>
    </citation>
    <scope>NUCLEOTIDE SEQUENCE [LARGE SCALE GENOMIC DNA]</scope>
    <source>
        <strain evidence="10">cv. GZQX0401</strain>
        <tissue evidence="9">Young leaves</tissue>
    </source>
</reference>
<dbReference type="Pfam" id="PF08879">
    <property type="entry name" value="WRC"/>
    <property type="match status" value="1"/>
</dbReference>
<dbReference type="SUPFAM" id="SSF51197">
    <property type="entry name" value="Clavaminate synthase-like"/>
    <property type="match status" value="1"/>
</dbReference>
<comment type="similarity">
    <text evidence="2">Belongs to the JARID1 histone demethylase family.</text>
</comment>
<dbReference type="GO" id="GO:0046872">
    <property type="term" value="F:metal ion binding"/>
    <property type="evidence" value="ECO:0007669"/>
    <property type="project" value="UniProtKB-KW"/>
</dbReference>
<evidence type="ECO:0000256" key="5">
    <source>
        <dbReference type="PROSITE-ProRule" id="PRU01002"/>
    </source>
</evidence>
<feature type="region of interest" description="Disordered" evidence="6">
    <location>
        <begin position="68"/>
        <end position="111"/>
    </location>
</feature>
<dbReference type="PROSITE" id="PS51184">
    <property type="entry name" value="JMJC"/>
    <property type="match status" value="1"/>
</dbReference>
<keyword evidence="4" id="KW-0539">Nucleus</keyword>
<dbReference type="PANTHER" id="PTHR12549">
    <property type="entry name" value="JMJC DOMAIN-CONTAINING HISTONE DEMETHYLATION PROTEIN"/>
    <property type="match status" value="1"/>
</dbReference>
<feature type="domain" description="JmjC" evidence="7">
    <location>
        <begin position="697"/>
        <end position="1154"/>
    </location>
</feature>
<dbReference type="GO" id="GO:0003712">
    <property type="term" value="F:transcription coregulator activity"/>
    <property type="evidence" value="ECO:0007669"/>
    <property type="project" value="TreeGrafter"/>
</dbReference>
<evidence type="ECO:0000256" key="4">
    <source>
        <dbReference type="ARBA" id="ARBA00023242"/>
    </source>
</evidence>
<evidence type="ECO:0000259" key="7">
    <source>
        <dbReference type="PROSITE" id="PS51184"/>
    </source>
</evidence>
<evidence type="ECO:0000256" key="1">
    <source>
        <dbReference type="ARBA" id="ARBA00004123"/>
    </source>
</evidence>
<feature type="compositionally biased region" description="Polar residues" evidence="6">
    <location>
        <begin position="68"/>
        <end position="79"/>
    </location>
</feature>